<dbReference type="AlphaFoldDB" id="D8QNX6"/>
<feature type="domain" description="ASCH" evidence="1">
    <location>
        <begin position="9"/>
        <end position="104"/>
    </location>
</feature>
<keyword evidence="3" id="KW-1185">Reference proteome</keyword>
<proteinExistence type="predicted"/>
<sequence length="186" mass="20742">MADKKEVCLTMHQPWASLLVHGIKRIEGRSWSSSVRGRLWIHAAAKVPEPETIRELERFYTEVYAAQGIKDIKFPEFYPTSVLLGEKRKGCVNVVDCVKLEELVSREELPQSIRMEALSECCWLCEEPQKLVIPFQMRGWQGVYNLEKKIASAAVGGLKAVQGPGPVKFSGLGVSSKSPGKAIKNT</sequence>
<name>D8QNX6_SELML</name>
<reference evidence="2 3" key="1">
    <citation type="journal article" date="2011" name="Science">
        <title>The Selaginella genome identifies genetic changes associated with the evolution of vascular plants.</title>
        <authorList>
            <person name="Banks J.A."/>
            <person name="Nishiyama T."/>
            <person name="Hasebe M."/>
            <person name="Bowman J.L."/>
            <person name="Gribskov M."/>
            <person name="dePamphilis C."/>
            <person name="Albert V.A."/>
            <person name="Aono N."/>
            <person name="Aoyama T."/>
            <person name="Ambrose B.A."/>
            <person name="Ashton N.W."/>
            <person name="Axtell M.J."/>
            <person name="Barker E."/>
            <person name="Barker M.S."/>
            <person name="Bennetzen J.L."/>
            <person name="Bonawitz N.D."/>
            <person name="Chapple C."/>
            <person name="Cheng C."/>
            <person name="Correa L.G."/>
            <person name="Dacre M."/>
            <person name="DeBarry J."/>
            <person name="Dreyer I."/>
            <person name="Elias M."/>
            <person name="Engstrom E.M."/>
            <person name="Estelle M."/>
            <person name="Feng L."/>
            <person name="Finet C."/>
            <person name="Floyd S.K."/>
            <person name="Frommer W.B."/>
            <person name="Fujita T."/>
            <person name="Gramzow L."/>
            <person name="Gutensohn M."/>
            <person name="Harholt J."/>
            <person name="Hattori M."/>
            <person name="Heyl A."/>
            <person name="Hirai T."/>
            <person name="Hiwatashi Y."/>
            <person name="Ishikawa M."/>
            <person name="Iwata M."/>
            <person name="Karol K.G."/>
            <person name="Koehler B."/>
            <person name="Kolukisaoglu U."/>
            <person name="Kubo M."/>
            <person name="Kurata T."/>
            <person name="Lalonde S."/>
            <person name="Li K."/>
            <person name="Li Y."/>
            <person name="Litt A."/>
            <person name="Lyons E."/>
            <person name="Manning G."/>
            <person name="Maruyama T."/>
            <person name="Michael T.P."/>
            <person name="Mikami K."/>
            <person name="Miyazaki S."/>
            <person name="Morinaga S."/>
            <person name="Murata T."/>
            <person name="Mueller-Roeber B."/>
            <person name="Nelson D.R."/>
            <person name="Obara M."/>
            <person name="Oguri Y."/>
            <person name="Olmstead R.G."/>
            <person name="Onodera N."/>
            <person name="Petersen B.L."/>
            <person name="Pils B."/>
            <person name="Prigge M."/>
            <person name="Rensing S.A."/>
            <person name="Riano-Pachon D.M."/>
            <person name="Roberts A.W."/>
            <person name="Sato Y."/>
            <person name="Scheller H.V."/>
            <person name="Schulz B."/>
            <person name="Schulz C."/>
            <person name="Shakirov E.V."/>
            <person name="Shibagaki N."/>
            <person name="Shinohara N."/>
            <person name="Shippen D.E."/>
            <person name="Soerensen I."/>
            <person name="Sotooka R."/>
            <person name="Sugimoto N."/>
            <person name="Sugita M."/>
            <person name="Sumikawa N."/>
            <person name="Tanurdzic M."/>
            <person name="Theissen G."/>
            <person name="Ulvskov P."/>
            <person name="Wakazuki S."/>
            <person name="Weng J.K."/>
            <person name="Willats W.W."/>
            <person name="Wipf D."/>
            <person name="Wolf P.G."/>
            <person name="Yang L."/>
            <person name="Zimmer A.D."/>
            <person name="Zhu Q."/>
            <person name="Mitros T."/>
            <person name="Hellsten U."/>
            <person name="Loque D."/>
            <person name="Otillar R."/>
            <person name="Salamov A."/>
            <person name="Schmutz J."/>
            <person name="Shapiro H."/>
            <person name="Lindquist E."/>
            <person name="Lucas S."/>
            <person name="Rokhsar D."/>
            <person name="Grigoriev I.V."/>
        </authorList>
    </citation>
    <scope>NUCLEOTIDE SEQUENCE [LARGE SCALE GENOMIC DNA]</scope>
</reference>
<dbReference type="EMBL" id="GL377565">
    <property type="protein sequence ID" value="EFJ38187.1"/>
    <property type="molecule type" value="Genomic_DNA"/>
</dbReference>
<dbReference type="Gramene" id="EFJ38187">
    <property type="protein sequence ID" value="EFJ38187"/>
    <property type="gene ID" value="SELMODRAFT_403061"/>
</dbReference>
<dbReference type="KEGG" id="smo:SELMODRAFT_403061"/>
<dbReference type="InParanoid" id="D8QNX6"/>
<dbReference type="OMA" id="ALSECCW"/>
<dbReference type="eggNOG" id="KOG2845">
    <property type="taxonomic scope" value="Eukaryota"/>
</dbReference>
<dbReference type="InterPro" id="IPR007374">
    <property type="entry name" value="ASCH_domain"/>
</dbReference>
<dbReference type="PANTHER" id="PTHR12963">
    <property type="entry name" value="THYROID RECEPTOR INTERACTING PROTEIN RELATED"/>
    <property type="match status" value="1"/>
</dbReference>
<dbReference type="PANTHER" id="PTHR12963:SF0">
    <property type="entry name" value="EXPRESSED PROTEIN"/>
    <property type="match status" value="1"/>
</dbReference>
<gene>
    <name evidence="2" type="ORF">SELMODRAFT_403061</name>
</gene>
<dbReference type="HOGENOM" id="CLU_051256_1_0_1"/>
<dbReference type="FunFam" id="2.30.130.30:FF:000002">
    <property type="entry name" value="Activating signal cointegrator 1"/>
    <property type="match status" value="1"/>
</dbReference>
<dbReference type="Gene3D" id="2.30.130.30">
    <property type="entry name" value="Hypothetical protein"/>
    <property type="match status" value="1"/>
</dbReference>
<dbReference type="Proteomes" id="UP000001514">
    <property type="component" value="Unassembled WGS sequence"/>
</dbReference>
<dbReference type="SUPFAM" id="SSF88697">
    <property type="entry name" value="PUA domain-like"/>
    <property type="match status" value="1"/>
</dbReference>
<dbReference type="InterPro" id="IPR039128">
    <property type="entry name" value="TRIP4-like"/>
</dbReference>
<dbReference type="Pfam" id="PF04266">
    <property type="entry name" value="ASCH"/>
    <property type="match status" value="1"/>
</dbReference>
<protein>
    <recommendedName>
        <fullName evidence="1">ASCH domain-containing protein</fullName>
    </recommendedName>
</protein>
<evidence type="ECO:0000313" key="3">
    <source>
        <dbReference type="Proteomes" id="UP000001514"/>
    </source>
</evidence>
<dbReference type="STRING" id="88036.D8QNX6"/>
<dbReference type="InterPro" id="IPR015947">
    <property type="entry name" value="PUA-like_sf"/>
</dbReference>
<evidence type="ECO:0000313" key="2">
    <source>
        <dbReference type="EMBL" id="EFJ38187.1"/>
    </source>
</evidence>
<dbReference type="SMART" id="SM01022">
    <property type="entry name" value="ASCH"/>
    <property type="match status" value="1"/>
</dbReference>
<accession>D8QNX6</accession>
<dbReference type="CDD" id="cd06554">
    <property type="entry name" value="ASCH_ASC-1_like"/>
    <property type="match status" value="1"/>
</dbReference>
<organism evidence="3">
    <name type="scientific">Selaginella moellendorffii</name>
    <name type="common">Spikemoss</name>
    <dbReference type="NCBI Taxonomy" id="88036"/>
    <lineage>
        <taxon>Eukaryota</taxon>
        <taxon>Viridiplantae</taxon>
        <taxon>Streptophyta</taxon>
        <taxon>Embryophyta</taxon>
        <taxon>Tracheophyta</taxon>
        <taxon>Lycopodiopsida</taxon>
        <taxon>Selaginellales</taxon>
        <taxon>Selaginellaceae</taxon>
        <taxon>Selaginella</taxon>
    </lineage>
</organism>
<evidence type="ECO:0000259" key="1">
    <source>
        <dbReference type="SMART" id="SM01022"/>
    </source>
</evidence>